<accession>A0A9J5WN45</accession>
<reference evidence="1 2" key="1">
    <citation type="submission" date="2020-09" db="EMBL/GenBank/DDBJ databases">
        <title>De no assembly of potato wild relative species, Solanum commersonii.</title>
        <authorList>
            <person name="Cho K."/>
        </authorList>
    </citation>
    <scope>NUCLEOTIDE SEQUENCE [LARGE SCALE GENOMIC DNA]</scope>
    <source>
        <strain evidence="1">LZ3.2</strain>
        <tissue evidence="1">Leaf</tissue>
    </source>
</reference>
<keyword evidence="2" id="KW-1185">Reference proteome</keyword>
<organism evidence="1 2">
    <name type="scientific">Solanum commersonii</name>
    <name type="common">Commerson's wild potato</name>
    <name type="synonym">Commerson's nightshade</name>
    <dbReference type="NCBI Taxonomy" id="4109"/>
    <lineage>
        <taxon>Eukaryota</taxon>
        <taxon>Viridiplantae</taxon>
        <taxon>Streptophyta</taxon>
        <taxon>Embryophyta</taxon>
        <taxon>Tracheophyta</taxon>
        <taxon>Spermatophyta</taxon>
        <taxon>Magnoliopsida</taxon>
        <taxon>eudicotyledons</taxon>
        <taxon>Gunneridae</taxon>
        <taxon>Pentapetalae</taxon>
        <taxon>asterids</taxon>
        <taxon>lamiids</taxon>
        <taxon>Solanales</taxon>
        <taxon>Solanaceae</taxon>
        <taxon>Solanoideae</taxon>
        <taxon>Solaneae</taxon>
        <taxon>Solanum</taxon>
    </lineage>
</organism>
<name>A0A9J5WN45_SOLCO</name>
<comment type="caution">
    <text evidence="1">The sequence shown here is derived from an EMBL/GenBank/DDBJ whole genome shotgun (WGS) entry which is preliminary data.</text>
</comment>
<proteinExistence type="predicted"/>
<protein>
    <submittedName>
        <fullName evidence="1">Uncharacterized protein</fullName>
    </submittedName>
</protein>
<dbReference type="Proteomes" id="UP000824120">
    <property type="component" value="Chromosome 11"/>
</dbReference>
<dbReference type="AlphaFoldDB" id="A0A9J5WN45"/>
<sequence>MLVLPKNFMDARQDIRYGVGWSRQENLPNVKVKGSPEWSMDLLVIQISDVIYPEIFVDVRQYLSY</sequence>
<dbReference type="EMBL" id="JACXVP010000011">
    <property type="protein sequence ID" value="KAG5576318.1"/>
    <property type="molecule type" value="Genomic_DNA"/>
</dbReference>
<gene>
    <name evidence="1" type="ORF">H5410_056452</name>
</gene>
<evidence type="ECO:0000313" key="1">
    <source>
        <dbReference type="EMBL" id="KAG5576318.1"/>
    </source>
</evidence>
<evidence type="ECO:0000313" key="2">
    <source>
        <dbReference type="Proteomes" id="UP000824120"/>
    </source>
</evidence>